<reference evidence="2" key="1">
    <citation type="submission" date="2020-11" db="EMBL/GenBank/DDBJ databases">
        <authorList>
            <person name="Tran Van P."/>
        </authorList>
    </citation>
    <scope>NUCLEOTIDE SEQUENCE</scope>
</reference>
<gene>
    <name evidence="2" type="ORF">ONB1V03_LOCUS18340</name>
</gene>
<feature type="region of interest" description="Disordered" evidence="1">
    <location>
        <begin position="10"/>
        <end position="55"/>
    </location>
</feature>
<protein>
    <submittedName>
        <fullName evidence="2">Uncharacterized protein</fullName>
    </submittedName>
</protein>
<dbReference type="EMBL" id="CAJPVJ010025033">
    <property type="protein sequence ID" value="CAG2178916.1"/>
    <property type="molecule type" value="Genomic_DNA"/>
</dbReference>
<feature type="compositionally biased region" description="Low complexity" evidence="1">
    <location>
        <begin position="27"/>
        <end position="55"/>
    </location>
</feature>
<dbReference type="AlphaFoldDB" id="A0A7R9MMF4"/>
<dbReference type="EMBL" id="OC939858">
    <property type="protein sequence ID" value="CAD7661780.1"/>
    <property type="molecule type" value="Genomic_DNA"/>
</dbReference>
<feature type="compositionally biased region" description="Polar residues" evidence="1">
    <location>
        <begin position="10"/>
        <end position="26"/>
    </location>
</feature>
<sequence length="55" mass="5939">MHSFLYSLWTTASPSKRSDGSGNSYLSSRAKTTTTTTTTTRSRSPSASSAIKTIY</sequence>
<evidence type="ECO:0000313" key="3">
    <source>
        <dbReference type="Proteomes" id="UP000728032"/>
    </source>
</evidence>
<accession>A0A7R9MMF4</accession>
<dbReference type="Proteomes" id="UP000728032">
    <property type="component" value="Unassembled WGS sequence"/>
</dbReference>
<evidence type="ECO:0000313" key="2">
    <source>
        <dbReference type="EMBL" id="CAD7661780.1"/>
    </source>
</evidence>
<proteinExistence type="predicted"/>
<organism evidence="2">
    <name type="scientific">Oppiella nova</name>
    <dbReference type="NCBI Taxonomy" id="334625"/>
    <lineage>
        <taxon>Eukaryota</taxon>
        <taxon>Metazoa</taxon>
        <taxon>Ecdysozoa</taxon>
        <taxon>Arthropoda</taxon>
        <taxon>Chelicerata</taxon>
        <taxon>Arachnida</taxon>
        <taxon>Acari</taxon>
        <taxon>Acariformes</taxon>
        <taxon>Sarcoptiformes</taxon>
        <taxon>Oribatida</taxon>
        <taxon>Brachypylina</taxon>
        <taxon>Oppioidea</taxon>
        <taxon>Oppiidae</taxon>
        <taxon>Oppiella</taxon>
    </lineage>
</organism>
<name>A0A7R9MMF4_9ACAR</name>
<evidence type="ECO:0000256" key="1">
    <source>
        <dbReference type="SAM" id="MobiDB-lite"/>
    </source>
</evidence>
<keyword evidence="3" id="KW-1185">Reference proteome</keyword>